<dbReference type="InterPro" id="IPR000994">
    <property type="entry name" value="Pept_M24"/>
</dbReference>
<dbReference type="Pfam" id="PF01321">
    <property type="entry name" value="Creatinase_N"/>
    <property type="match status" value="1"/>
</dbReference>
<evidence type="ECO:0000256" key="1">
    <source>
        <dbReference type="ARBA" id="ARBA00022723"/>
    </source>
</evidence>
<dbReference type="SUPFAM" id="SSF53092">
    <property type="entry name" value="Creatinase/prolidase N-terminal domain"/>
    <property type="match status" value="1"/>
</dbReference>
<dbReference type="InterPro" id="IPR036005">
    <property type="entry name" value="Creatinase/aminopeptidase-like"/>
</dbReference>
<feature type="domain" description="Peptidase M24" evidence="3">
    <location>
        <begin position="134"/>
        <end position="337"/>
    </location>
</feature>
<evidence type="ECO:0000259" key="3">
    <source>
        <dbReference type="Pfam" id="PF00557"/>
    </source>
</evidence>
<dbReference type="AlphaFoldDB" id="A0A6J6MAQ4"/>
<organism evidence="5">
    <name type="scientific">freshwater metagenome</name>
    <dbReference type="NCBI Taxonomy" id="449393"/>
    <lineage>
        <taxon>unclassified sequences</taxon>
        <taxon>metagenomes</taxon>
        <taxon>ecological metagenomes</taxon>
    </lineage>
</organism>
<name>A0A6J6MAQ4_9ZZZZ</name>
<dbReference type="InterPro" id="IPR050659">
    <property type="entry name" value="Peptidase_M24B"/>
</dbReference>
<dbReference type="GO" id="GO:0046872">
    <property type="term" value="F:metal ion binding"/>
    <property type="evidence" value="ECO:0007669"/>
    <property type="project" value="UniProtKB-KW"/>
</dbReference>
<dbReference type="GO" id="GO:0016787">
    <property type="term" value="F:hydrolase activity"/>
    <property type="evidence" value="ECO:0007669"/>
    <property type="project" value="UniProtKB-KW"/>
</dbReference>
<dbReference type="InterPro" id="IPR029149">
    <property type="entry name" value="Creatin/AminoP/Spt16_N"/>
</dbReference>
<dbReference type="Gene3D" id="3.40.350.10">
    <property type="entry name" value="Creatinase/prolidase N-terminal domain"/>
    <property type="match status" value="1"/>
</dbReference>
<gene>
    <name evidence="5" type="ORF">UFOPK2310_00614</name>
</gene>
<dbReference type="PANTHER" id="PTHR46112">
    <property type="entry name" value="AMINOPEPTIDASE"/>
    <property type="match status" value="1"/>
</dbReference>
<dbReference type="PANTHER" id="PTHR46112:SF8">
    <property type="entry name" value="CYTOPLASMIC PEPTIDASE PEPQ-RELATED"/>
    <property type="match status" value="1"/>
</dbReference>
<dbReference type="InterPro" id="IPR001131">
    <property type="entry name" value="Peptidase_M24B_aminopep-P_CS"/>
</dbReference>
<evidence type="ECO:0000259" key="4">
    <source>
        <dbReference type="Pfam" id="PF01321"/>
    </source>
</evidence>
<protein>
    <submittedName>
        <fullName evidence="5">Unannotated protein</fullName>
    </submittedName>
</protein>
<evidence type="ECO:0000313" key="5">
    <source>
        <dbReference type="EMBL" id="CAB4671036.1"/>
    </source>
</evidence>
<dbReference type="Pfam" id="PF00557">
    <property type="entry name" value="Peptidase_M24"/>
    <property type="match status" value="1"/>
</dbReference>
<feature type="domain" description="Creatinase N-terminal" evidence="4">
    <location>
        <begin position="5"/>
        <end position="127"/>
    </location>
</feature>
<dbReference type="SUPFAM" id="SSF55920">
    <property type="entry name" value="Creatinase/aminopeptidase"/>
    <property type="match status" value="1"/>
</dbReference>
<dbReference type="Gene3D" id="3.90.230.10">
    <property type="entry name" value="Creatinase/methionine aminopeptidase superfamily"/>
    <property type="match status" value="1"/>
</dbReference>
<dbReference type="PROSITE" id="PS00491">
    <property type="entry name" value="PROLINE_PEPTIDASE"/>
    <property type="match status" value="1"/>
</dbReference>
<accession>A0A6J6MAQ4</accession>
<sequence>MSGSRRDELRKLMPADMPGLLVTLLPNIRYLSGFSGSNAALFVSRDDPSRDLICTDGRYQTQVARECPDLPVHQDRSCAVALVARLAGEGLTRIGVEDQIPVAIDREFQKLLSVVATSGLIEQLRVVKDASEIELLTQAGLITAEAMAQLLRELRVGMTEIYAARRLEQLFGEFGAEDRAFETIVATGSNSAIPHHQPTSRVLARGDLLVIDAGAMVAGYHADMTRTVLVGADPEPWQLQIHGLVATAQIAGVKACATAVPLKTIDAAARSIIADAGFSREFGHGLGHGVGLEIHEAPMINARSTGTISPNTPVTIEPGIYLPDKGGVRIEDTLVVESKASRVLTELARELVVVG</sequence>
<dbReference type="EMBL" id="CAEZWW010000057">
    <property type="protein sequence ID" value="CAB4671036.1"/>
    <property type="molecule type" value="Genomic_DNA"/>
</dbReference>
<evidence type="ECO:0000256" key="2">
    <source>
        <dbReference type="ARBA" id="ARBA00022801"/>
    </source>
</evidence>
<dbReference type="InterPro" id="IPR000587">
    <property type="entry name" value="Creatinase_N"/>
</dbReference>
<reference evidence="5" key="1">
    <citation type="submission" date="2020-05" db="EMBL/GenBank/DDBJ databases">
        <authorList>
            <person name="Chiriac C."/>
            <person name="Salcher M."/>
            <person name="Ghai R."/>
            <person name="Kavagutti S V."/>
        </authorList>
    </citation>
    <scope>NUCLEOTIDE SEQUENCE</scope>
</reference>
<keyword evidence="2" id="KW-0378">Hydrolase</keyword>
<keyword evidence="1" id="KW-0479">Metal-binding</keyword>
<proteinExistence type="predicted"/>